<accession>A0A1I2MRQ3</accession>
<dbReference type="GO" id="GO:0042803">
    <property type="term" value="F:protein homodimerization activity"/>
    <property type="evidence" value="ECO:0007669"/>
    <property type="project" value="UniProtKB-ARBA"/>
</dbReference>
<dbReference type="GO" id="GO:0000287">
    <property type="term" value="F:magnesium ion binding"/>
    <property type="evidence" value="ECO:0007669"/>
    <property type="project" value="UniProtKB-UniRule"/>
</dbReference>
<dbReference type="RefSeq" id="WP_090724314.1">
    <property type="nucleotide sequence ID" value="NZ_FOOU01000002.1"/>
</dbReference>
<keyword evidence="2 8" id="KW-0436">Ligase</keyword>
<dbReference type="AlphaFoldDB" id="A0A1I2MRQ3"/>
<feature type="binding site" evidence="8">
    <location>
        <position position="56"/>
    </location>
    <ligand>
        <name>Mg(2+)</name>
        <dbReference type="ChEBI" id="CHEBI:18420"/>
    </ligand>
</feature>
<dbReference type="Proteomes" id="UP000198623">
    <property type="component" value="Unassembled WGS sequence"/>
</dbReference>
<comment type="function">
    <text evidence="8">Catalyzes a mechanistically unusual reaction, the ATP-dependent insertion of CO2 between the N7 and N8 nitrogen atoms of 7,8-diaminopelargonic acid (DAPA, also called 7,8-diammoniononanoate) to form a ureido ring.</text>
</comment>
<dbReference type="EMBL" id="FOOU01000002">
    <property type="protein sequence ID" value="SFF93808.1"/>
    <property type="molecule type" value="Genomic_DNA"/>
</dbReference>
<feature type="active site" evidence="8">
    <location>
        <position position="39"/>
    </location>
</feature>
<dbReference type="NCBIfam" id="TIGR00347">
    <property type="entry name" value="bioD"/>
    <property type="match status" value="1"/>
</dbReference>
<dbReference type="PIRSF" id="PIRSF006755">
    <property type="entry name" value="DTB_synth"/>
    <property type="match status" value="1"/>
</dbReference>
<protein>
    <recommendedName>
        <fullName evidence="8">ATP-dependent dethiobiotin synthetase BioD</fullName>
        <ecNumber evidence="8">6.3.3.3</ecNumber>
    </recommendedName>
    <alternativeName>
        <fullName evidence="8">DTB synthetase</fullName>
        <shortName evidence="8">DTBS</shortName>
    </alternativeName>
    <alternativeName>
        <fullName evidence="8">Dethiobiotin synthase</fullName>
    </alternativeName>
</protein>
<dbReference type="GO" id="GO:0005829">
    <property type="term" value="C:cytosol"/>
    <property type="evidence" value="ECO:0007669"/>
    <property type="project" value="TreeGrafter"/>
</dbReference>
<name>A0A1I2MRQ3_9GAMM</name>
<dbReference type="InterPro" id="IPR027417">
    <property type="entry name" value="P-loop_NTPase"/>
</dbReference>
<comment type="caution">
    <text evidence="8">Lacks conserved residue(s) required for the propagation of feature annotation.</text>
</comment>
<evidence type="ECO:0000256" key="4">
    <source>
        <dbReference type="ARBA" id="ARBA00022741"/>
    </source>
</evidence>
<evidence type="ECO:0000256" key="2">
    <source>
        <dbReference type="ARBA" id="ARBA00022598"/>
    </source>
</evidence>
<comment type="similarity">
    <text evidence="8">Belongs to the dethiobiotin synthetase family.</text>
</comment>
<sequence>MAKRHFFVAGTDTDVGKTVISAALLEKANQQGLRSIGLKPVAAGCEPSEGGLQNSDALLLQKTASVKLSYSEVNPITFEAAIAPHIAAEQTGKRLSADRIAALCRGSMMNPHDFLLIEGAGGWRVPFSRKETFADVAKLLGTPVILVVGMKLGCINHALLTVEAIVRDGLRVAGWVANRIDPDMQCYAENVATLETMLRAPLLGEVPYLAEITPAAVAEYLDISELLT</sequence>
<dbReference type="InterPro" id="IPR004472">
    <property type="entry name" value="DTB_synth_BioD"/>
</dbReference>
<comment type="pathway">
    <text evidence="8">Cofactor biosynthesis; biotin biosynthesis; biotin from 7,8-diaminononanoate: step 1/2.</text>
</comment>
<keyword evidence="4 8" id="KW-0547">Nucleotide-binding</keyword>
<evidence type="ECO:0000256" key="3">
    <source>
        <dbReference type="ARBA" id="ARBA00022723"/>
    </source>
</evidence>
<comment type="subcellular location">
    <subcellularLocation>
        <location evidence="8">Cytoplasm</location>
    </subcellularLocation>
</comment>
<feature type="binding site" evidence="8">
    <location>
        <begin position="118"/>
        <end position="121"/>
    </location>
    <ligand>
        <name>ATP</name>
        <dbReference type="ChEBI" id="CHEBI:30616"/>
    </ligand>
</feature>
<keyword evidence="7 8" id="KW-0460">Magnesium</keyword>
<keyword evidence="10" id="KW-1185">Reference proteome</keyword>
<dbReference type="HAMAP" id="MF_00336">
    <property type="entry name" value="BioD"/>
    <property type="match status" value="1"/>
</dbReference>
<dbReference type="CDD" id="cd03109">
    <property type="entry name" value="DTBS"/>
    <property type="match status" value="1"/>
</dbReference>
<comment type="catalytic activity">
    <reaction evidence="8">
        <text>(7R,8S)-7,8-diammoniononanoate + CO2 + ATP = (4R,5S)-dethiobiotin + ADP + phosphate + 3 H(+)</text>
        <dbReference type="Rhea" id="RHEA:15805"/>
        <dbReference type="ChEBI" id="CHEBI:15378"/>
        <dbReference type="ChEBI" id="CHEBI:16526"/>
        <dbReference type="ChEBI" id="CHEBI:30616"/>
        <dbReference type="ChEBI" id="CHEBI:43474"/>
        <dbReference type="ChEBI" id="CHEBI:149469"/>
        <dbReference type="ChEBI" id="CHEBI:149473"/>
        <dbReference type="ChEBI" id="CHEBI:456216"/>
        <dbReference type="EC" id="6.3.3.3"/>
    </reaction>
</comment>
<evidence type="ECO:0000256" key="5">
    <source>
        <dbReference type="ARBA" id="ARBA00022756"/>
    </source>
</evidence>
<dbReference type="Pfam" id="PF13500">
    <property type="entry name" value="AAA_26"/>
    <property type="match status" value="1"/>
</dbReference>
<evidence type="ECO:0000256" key="6">
    <source>
        <dbReference type="ARBA" id="ARBA00022840"/>
    </source>
</evidence>
<comment type="cofactor">
    <cofactor evidence="8">
        <name>Mg(2+)</name>
        <dbReference type="ChEBI" id="CHEBI:18420"/>
    </cofactor>
</comment>
<dbReference type="GO" id="GO:0009102">
    <property type="term" value="P:biotin biosynthetic process"/>
    <property type="evidence" value="ECO:0007669"/>
    <property type="project" value="UniProtKB-UniRule"/>
</dbReference>
<dbReference type="STRING" id="1045558.SAMN05216175_10233"/>
<proteinExistence type="inferred from homology"/>
<comment type="subunit">
    <text evidence="8">Homodimer.</text>
</comment>
<keyword evidence="1 8" id="KW-0963">Cytoplasm</keyword>
<keyword evidence="5 8" id="KW-0093">Biotin biosynthesis</keyword>
<dbReference type="FunFam" id="3.40.50.300:FF:000292">
    <property type="entry name" value="ATP-dependent dethiobiotin synthetase BioD"/>
    <property type="match status" value="1"/>
</dbReference>
<dbReference type="OrthoDB" id="9802097at2"/>
<evidence type="ECO:0000313" key="10">
    <source>
        <dbReference type="Proteomes" id="UP000198623"/>
    </source>
</evidence>
<evidence type="ECO:0000256" key="1">
    <source>
        <dbReference type="ARBA" id="ARBA00022490"/>
    </source>
</evidence>
<feature type="binding site" evidence="8">
    <location>
        <position position="56"/>
    </location>
    <ligand>
        <name>ATP</name>
        <dbReference type="ChEBI" id="CHEBI:30616"/>
    </ligand>
</feature>
<keyword evidence="6 8" id="KW-0067">ATP-binding</keyword>
<dbReference type="EC" id="6.3.3.3" evidence="8"/>
<gene>
    <name evidence="8" type="primary">bioD</name>
    <name evidence="9" type="ORF">SAMN05216175_10233</name>
</gene>
<keyword evidence="3 8" id="KW-0479">Metal-binding</keyword>
<dbReference type="UniPathway" id="UPA00078">
    <property type="reaction ID" value="UER00161"/>
</dbReference>
<feature type="binding site" evidence="8">
    <location>
        <begin position="178"/>
        <end position="179"/>
    </location>
    <ligand>
        <name>ATP</name>
        <dbReference type="ChEBI" id="CHEBI:30616"/>
    </ligand>
</feature>
<evidence type="ECO:0000313" key="9">
    <source>
        <dbReference type="EMBL" id="SFF93808.1"/>
    </source>
</evidence>
<evidence type="ECO:0000256" key="8">
    <source>
        <dbReference type="HAMAP-Rule" id="MF_00336"/>
    </source>
</evidence>
<feature type="binding site" evidence="8">
    <location>
        <position position="118"/>
    </location>
    <ligand>
        <name>Mg(2+)</name>
        <dbReference type="ChEBI" id="CHEBI:18420"/>
    </ligand>
</feature>
<feature type="binding site" evidence="8">
    <location>
        <begin position="14"/>
        <end position="19"/>
    </location>
    <ligand>
        <name>ATP</name>
        <dbReference type="ChEBI" id="CHEBI:30616"/>
    </ligand>
</feature>
<dbReference type="PANTHER" id="PTHR43210:SF5">
    <property type="entry name" value="DETHIOBIOTIN SYNTHETASE"/>
    <property type="match status" value="1"/>
</dbReference>
<reference evidence="10" key="1">
    <citation type="submission" date="2016-10" db="EMBL/GenBank/DDBJ databases">
        <authorList>
            <person name="Varghese N."/>
            <person name="Submissions S."/>
        </authorList>
    </citation>
    <scope>NUCLEOTIDE SEQUENCE [LARGE SCALE GENOMIC DNA]</scope>
    <source>
        <strain evidence="10">CGMCC 1.10971</strain>
    </source>
</reference>
<organism evidence="9 10">
    <name type="scientific">Neptunomonas qingdaonensis</name>
    <dbReference type="NCBI Taxonomy" id="1045558"/>
    <lineage>
        <taxon>Bacteria</taxon>
        <taxon>Pseudomonadati</taxon>
        <taxon>Pseudomonadota</taxon>
        <taxon>Gammaproteobacteria</taxon>
        <taxon>Oceanospirillales</taxon>
        <taxon>Oceanospirillaceae</taxon>
        <taxon>Neptunomonas</taxon>
    </lineage>
</organism>
<dbReference type="SUPFAM" id="SSF52540">
    <property type="entry name" value="P-loop containing nucleoside triphosphate hydrolases"/>
    <property type="match status" value="1"/>
</dbReference>
<dbReference type="GO" id="GO:0005524">
    <property type="term" value="F:ATP binding"/>
    <property type="evidence" value="ECO:0007669"/>
    <property type="project" value="UniProtKB-UniRule"/>
</dbReference>
<dbReference type="PANTHER" id="PTHR43210">
    <property type="entry name" value="DETHIOBIOTIN SYNTHETASE"/>
    <property type="match status" value="1"/>
</dbReference>
<dbReference type="Gene3D" id="3.40.50.300">
    <property type="entry name" value="P-loop containing nucleotide triphosphate hydrolases"/>
    <property type="match status" value="1"/>
</dbReference>
<evidence type="ECO:0000256" key="7">
    <source>
        <dbReference type="ARBA" id="ARBA00022842"/>
    </source>
</evidence>
<feature type="binding site" evidence="8">
    <location>
        <begin position="207"/>
        <end position="209"/>
    </location>
    <ligand>
        <name>ATP</name>
        <dbReference type="ChEBI" id="CHEBI:30616"/>
    </ligand>
</feature>
<feature type="binding site" evidence="8">
    <location>
        <position position="18"/>
    </location>
    <ligand>
        <name>Mg(2+)</name>
        <dbReference type="ChEBI" id="CHEBI:18420"/>
    </ligand>
</feature>
<dbReference type="GO" id="GO:0004141">
    <property type="term" value="F:dethiobiotin synthase activity"/>
    <property type="evidence" value="ECO:0007669"/>
    <property type="project" value="UniProtKB-UniRule"/>
</dbReference>